<evidence type="ECO:0000256" key="2">
    <source>
        <dbReference type="ARBA" id="ARBA00011901"/>
    </source>
</evidence>
<feature type="repeat" description="Cell wall-binding" evidence="6">
    <location>
        <begin position="219"/>
        <end position="238"/>
    </location>
</feature>
<dbReference type="CDD" id="cd06583">
    <property type="entry name" value="PGRP"/>
    <property type="match status" value="1"/>
</dbReference>
<reference evidence="8 9" key="1">
    <citation type="submission" date="2023-10" db="EMBL/GenBank/DDBJ databases">
        <title>A novel Glycoside Hydrolase 43-Like Enzyme from Clostrdium boliviensis is an Endo-xylanase, and a Candidate for Xylooligosaccharides Production from Different Xylan Substrates.</title>
        <authorList>
            <person name="Alvarez M.T."/>
            <person name="Rocabado-Villegas L.R."/>
            <person name="Salas-Veizaga D.M."/>
            <person name="Linares-Pasten J.A."/>
            <person name="Gudmundsdottir E.E."/>
            <person name="Hreggvidsson G.O."/>
            <person name="Adlercreutz P."/>
            <person name="Nordberg Karlsson E."/>
        </authorList>
    </citation>
    <scope>NUCLEOTIDE SEQUENCE [LARGE SCALE GENOMIC DNA]</scope>
    <source>
        <strain evidence="8 9">E-1</strain>
    </source>
</reference>
<keyword evidence="4 8" id="KW-0378">Hydrolase</keyword>
<dbReference type="Pfam" id="PF01473">
    <property type="entry name" value="Choline_bind_1"/>
    <property type="match status" value="1"/>
</dbReference>
<dbReference type="EMBL" id="JAWONS010000286">
    <property type="protein sequence ID" value="MDW2799909.1"/>
    <property type="molecule type" value="Genomic_DNA"/>
</dbReference>
<dbReference type="SUPFAM" id="SSF55846">
    <property type="entry name" value="N-acetylmuramoyl-L-alanine amidase-like"/>
    <property type="match status" value="1"/>
</dbReference>
<dbReference type="InterPro" id="IPR002502">
    <property type="entry name" value="Amidase_domain"/>
</dbReference>
<organism evidence="8 9">
    <name type="scientific">Clostridium boliviensis</name>
    <dbReference type="NCBI Taxonomy" id="318465"/>
    <lineage>
        <taxon>Bacteria</taxon>
        <taxon>Bacillati</taxon>
        <taxon>Bacillota</taxon>
        <taxon>Clostridia</taxon>
        <taxon>Eubacteriales</taxon>
        <taxon>Clostridiaceae</taxon>
        <taxon>Clostridium</taxon>
    </lineage>
</organism>
<dbReference type="InterPro" id="IPR018337">
    <property type="entry name" value="Cell_wall/Cho-bd_repeat"/>
</dbReference>
<evidence type="ECO:0000256" key="1">
    <source>
        <dbReference type="ARBA" id="ARBA00001561"/>
    </source>
</evidence>
<keyword evidence="3" id="KW-0677">Repeat</keyword>
<evidence type="ECO:0000256" key="5">
    <source>
        <dbReference type="ARBA" id="ARBA00023316"/>
    </source>
</evidence>
<dbReference type="Gene3D" id="3.40.80.10">
    <property type="entry name" value="Peptidoglycan recognition protein-like"/>
    <property type="match status" value="1"/>
</dbReference>
<dbReference type="InterPro" id="IPR036505">
    <property type="entry name" value="Amidase/PGRP_sf"/>
</dbReference>
<dbReference type="Pfam" id="PF01510">
    <property type="entry name" value="Amidase_2"/>
    <property type="match status" value="1"/>
</dbReference>
<dbReference type="SUPFAM" id="SSF69360">
    <property type="entry name" value="Cell wall binding repeat"/>
    <property type="match status" value="1"/>
</dbReference>
<dbReference type="Gene3D" id="2.10.270.10">
    <property type="entry name" value="Cholin Binding"/>
    <property type="match status" value="1"/>
</dbReference>
<name>A0ABU4GQP6_9CLOT</name>
<evidence type="ECO:0000313" key="8">
    <source>
        <dbReference type="EMBL" id="MDW2799909.1"/>
    </source>
</evidence>
<sequence length="281" mass="32100">MQINKLLTPYNHNTGTVDRIKYIVIHYVGATGGAEANCKWYAGADRSASAHYYVDFDGSVWQSVEDQNIAWHCGAKKYVHPECRNANSIGIEMCVRNKGSKADTSRDWYFEDATVQTAIELTKDLMAKYNVPADHVIRHYDVTGKICPNPYVYNHTQHTWEDFKTALTASEVKKSGWKEENGGWRFYNGDTGECVRNDWHYDEEKDLWYWFDGAGMMVTNTWYKYNGDWYYLGPNGVMCQSQLVENSGKIYAVDAEGKMITEPLTLTPDLDGALQYPGLVK</sequence>
<dbReference type="SMART" id="SM00644">
    <property type="entry name" value="Ami_2"/>
    <property type="match status" value="1"/>
</dbReference>
<evidence type="ECO:0000259" key="7">
    <source>
        <dbReference type="SMART" id="SM00644"/>
    </source>
</evidence>
<evidence type="ECO:0000256" key="3">
    <source>
        <dbReference type="ARBA" id="ARBA00022737"/>
    </source>
</evidence>
<evidence type="ECO:0000313" key="9">
    <source>
        <dbReference type="Proteomes" id="UP001276854"/>
    </source>
</evidence>
<keyword evidence="9" id="KW-1185">Reference proteome</keyword>
<gene>
    <name evidence="8" type="ORF">RZO55_20260</name>
</gene>
<dbReference type="Proteomes" id="UP001276854">
    <property type="component" value="Unassembled WGS sequence"/>
</dbReference>
<dbReference type="PANTHER" id="PTHR30417:SF1">
    <property type="entry name" value="N-ACETYLMURAMOYL-L-ALANINE AMIDASE AMID"/>
    <property type="match status" value="1"/>
</dbReference>
<accession>A0ABU4GQP6</accession>
<dbReference type="PROSITE" id="PS51170">
    <property type="entry name" value="CW"/>
    <property type="match status" value="1"/>
</dbReference>
<proteinExistence type="predicted"/>
<dbReference type="GO" id="GO:0008745">
    <property type="term" value="F:N-acetylmuramoyl-L-alanine amidase activity"/>
    <property type="evidence" value="ECO:0007669"/>
    <property type="project" value="UniProtKB-EC"/>
</dbReference>
<protein>
    <recommendedName>
        <fullName evidence="2">N-acetylmuramoyl-L-alanine amidase</fullName>
        <ecNumber evidence="2">3.5.1.28</ecNumber>
    </recommendedName>
</protein>
<dbReference type="InterPro" id="IPR051206">
    <property type="entry name" value="NAMLAA_amidase_2"/>
</dbReference>
<comment type="catalytic activity">
    <reaction evidence="1">
        <text>Hydrolyzes the link between N-acetylmuramoyl residues and L-amino acid residues in certain cell-wall glycopeptides.</text>
        <dbReference type="EC" id="3.5.1.28"/>
    </reaction>
</comment>
<evidence type="ECO:0000256" key="4">
    <source>
        <dbReference type="ARBA" id="ARBA00022801"/>
    </source>
</evidence>
<dbReference type="PANTHER" id="PTHR30417">
    <property type="entry name" value="N-ACETYLMURAMOYL-L-ALANINE AMIDASE AMID"/>
    <property type="match status" value="1"/>
</dbReference>
<comment type="caution">
    <text evidence="8">The sequence shown here is derived from an EMBL/GenBank/DDBJ whole genome shotgun (WGS) entry which is preliminary data.</text>
</comment>
<dbReference type="RefSeq" id="WP_318066095.1">
    <property type="nucleotide sequence ID" value="NZ_JAWONS010000286.1"/>
</dbReference>
<evidence type="ECO:0000256" key="6">
    <source>
        <dbReference type="PROSITE-ProRule" id="PRU00591"/>
    </source>
</evidence>
<feature type="domain" description="N-acetylmuramoyl-L-alanine amidase" evidence="7">
    <location>
        <begin position="10"/>
        <end position="151"/>
    </location>
</feature>
<dbReference type="EC" id="3.5.1.28" evidence="2"/>
<keyword evidence="5" id="KW-0961">Cell wall biogenesis/degradation</keyword>